<evidence type="ECO:0008006" key="3">
    <source>
        <dbReference type="Google" id="ProtNLM"/>
    </source>
</evidence>
<organism evidence="1 2">
    <name type="scientific">Pontibacillus marinus BH030004 = DSM 16465</name>
    <dbReference type="NCBI Taxonomy" id="1385511"/>
    <lineage>
        <taxon>Bacteria</taxon>
        <taxon>Bacillati</taxon>
        <taxon>Bacillota</taxon>
        <taxon>Bacilli</taxon>
        <taxon>Bacillales</taxon>
        <taxon>Bacillaceae</taxon>
        <taxon>Pontibacillus</taxon>
    </lineage>
</organism>
<proteinExistence type="predicted"/>
<comment type="caution">
    <text evidence="1">The sequence shown here is derived from an EMBL/GenBank/DDBJ whole genome shotgun (WGS) entry which is preliminary data.</text>
</comment>
<reference evidence="1 2" key="1">
    <citation type="submission" date="2013-08" db="EMBL/GenBank/DDBJ databases">
        <authorList>
            <person name="Huang J."/>
            <person name="Wang G."/>
        </authorList>
    </citation>
    <scope>NUCLEOTIDE SEQUENCE [LARGE SCALE GENOMIC DNA]</scope>
    <source>
        <strain evidence="1 2">BH030004</strain>
    </source>
</reference>
<protein>
    <recommendedName>
        <fullName evidence="3">DUF3889 domain-containing protein</fullName>
    </recommendedName>
</protein>
<gene>
    <name evidence="1" type="ORF">N783_12990</name>
</gene>
<dbReference type="Pfam" id="PF13028">
    <property type="entry name" value="DUF3889"/>
    <property type="match status" value="1"/>
</dbReference>
<dbReference type="Proteomes" id="UP000030403">
    <property type="component" value="Unassembled WGS sequence"/>
</dbReference>
<dbReference type="Gene3D" id="3.10.450.390">
    <property type="entry name" value="Protein of unknown function DUF3889"/>
    <property type="match status" value="1"/>
</dbReference>
<dbReference type="InterPro" id="IPR024987">
    <property type="entry name" value="DUF3889"/>
</dbReference>
<name>A0A0A5FYL0_9BACI</name>
<dbReference type="AlphaFoldDB" id="A0A0A5FYL0"/>
<dbReference type="eggNOG" id="COG0823">
    <property type="taxonomic scope" value="Bacteria"/>
</dbReference>
<keyword evidence="2" id="KW-1185">Reference proteome</keyword>
<evidence type="ECO:0000313" key="1">
    <source>
        <dbReference type="EMBL" id="KGX85901.1"/>
    </source>
</evidence>
<sequence length="110" mass="13162">MKIFLSIIITLSIISMPQENIFSKEQRQYEETPSYAKWGRLAMSKTKEKYPDADIIDYLHRGKEVKETYSVEKFKLWLRKENHEFGVFIDLKFETETEKLIDITFTETSQ</sequence>
<accession>A0A0A5FYL0</accession>
<dbReference type="STRING" id="1385511.GCA_000425225_02311"/>
<dbReference type="EMBL" id="AVPF01000035">
    <property type="protein sequence ID" value="KGX85901.1"/>
    <property type="molecule type" value="Genomic_DNA"/>
</dbReference>
<evidence type="ECO:0000313" key="2">
    <source>
        <dbReference type="Proteomes" id="UP000030403"/>
    </source>
</evidence>